<evidence type="ECO:0000313" key="4">
    <source>
        <dbReference type="Proteomes" id="UP001501671"/>
    </source>
</evidence>
<dbReference type="InterPro" id="IPR005064">
    <property type="entry name" value="BUG"/>
</dbReference>
<accession>A0ABP8GM74</accession>
<dbReference type="Gene3D" id="3.40.190.150">
    <property type="entry name" value="Bordetella uptake gene, domain 1"/>
    <property type="match status" value="1"/>
</dbReference>
<reference evidence="4" key="1">
    <citation type="journal article" date="2019" name="Int. J. Syst. Evol. Microbiol.">
        <title>The Global Catalogue of Microorganisms (GCM) 10K type strain sequencing project: providing services to taxonomists for standard genome sequencing and annotation.</title>
        <authorList>
            <consortium name="The Broad Institute Genomics Platform"/>
            <consortium name="The Broad Institute Genome Sequencing Center for Infectious Disease"/>
            <person name="Wu L."/>
            <person name="Ma J."/>
        </authorList>
    </citation>
    <scope>NUCLEOTIDE SEQUENCE [LARGE SCALE GENOMIC DNA]</scope>
    <source>
        <strain evidence="4">JCM 17666</strain>
    </source>
</reference>
<proteinExistence type="inferred from homology"/>
<dbReference type="RefSeq" id="WP_345246969.1">
    <property type="nucleotide sequence ID" value="NZ_BAABFO010000004.1"/>
</dbReference>
<dbReference type="InterPro" id="IPR042100">
    <property type="entry name" value="Bug_dom1"/>
</dbReference>
<dbReference type="SUPFAM" id="SSF53850">
    <property type="entry name" value="Periplasmic binding protein-like II"/>
    <property type="match status" value="1"/>
</dbReference>
<keyword evidence="4" id="KW-1185">Reference proteome</keyword>
<dbReference type="PANTHER" id="PTHR42928:SF5">
    <property type="entry name" value="BLR1237 PROTEIN"/>
    <property type="match status" value="1"/>
</dbReference>
<keyword evidence="2" id="KW-0732">Signal</keyword>
<evidence type="ECO:0000256" key="2">
    <source>
        <dbReference type="SAM" id="SignalP"/>
    </source>
</evidence>
<feature type="signal peptide" evidence="2">
    <location>
        <begin position="1"/>
        <end position="22"/>
    </location>
</feature>
<dbReference type="Gene3D" id="3.40.190.10">
    <property type="entry name" value="Periplasmic binding protein-like II"/>
    <property type="match status" value="1"/>
</dbReference>
<dbReference type="EMBL" id="BAABFO010000004">
    <property type="protein sequence ID" value="GAA4326498.1"/>
    <property type="molecule type" value="Genomic_DNA"/>
</dbReference>
<evidence type="ECO:0000313" key="3">
    <source>
        <dbReference type="EMBL" id="GAA4326498.1"/>
    </source>
</evidence>
<name>A0ABP8GM74_9BURK</name>
<dbReference type="Pfam" id="PF03401">
    <property type="entry name" value="TctC"/>
    <property type="match status" value="1"/>
</dbReference>
<gene>
    <name evidence="3" type="ORF">GCM10023144_10020</name>
</gene>
<evidence type="ECO:0000256" key="1">
    <source>
        <dbReference type="ARBA" id="ARBA00006987"/>
    </source>
</evidence>
<feature type="chain" id="PRO_5046455171" evidence="2">
    <location>
        <begin position="23"/>
        <end position="326"/>
    </location>
</feature>
<dbReference type="Proteomes" id="UP001501671">
    <property type="component" value="Unassembled WGS sequence"/>
</dbReference>
<dbReference type="PIRSF" id="PIRSF017082">
    <property type="entry name" value="YflP"/>
    <property type="match status" value="1"/>
</dbReference>
<comment type="caution">
    <text evidence="3">The sequence shown here is derived from an EMBL/GenBank/DDBJ whole genome shotgun (WGS) entry which is preliminary data.</text>
</comment>
<dbReference type="PANTHER" id="PTHR42928">
    <property type="entry name" value="TRICARBOXYLATE-BINDING PROTEIN"/>
    <property type="match status" value="1"/>
</dbReference>
<organism evidence="3 4">
    <name type="scientific">Pigmentiphaga soli</name>
    <dbReference type="NCBI Taxonomy" id="1007095"/>
    <lineage>
        <taxon>Bacteria</taxon>
        <taxon>Pseudomonadati</taxon>
        <taxon>Pseudomonadota</taxon>
        <taxon>Betaproteobacteria</taxon>
        <taxon>Burkholderiales</taxon>
        <taxon>Alcaligenaceae</taxon>
        <taxon>Pigmentiphaga</taxon>
    </lineage>
</organism>
<comment type="similarity">
    <text evidence="1">Belongs to the UPF0065 (bug) family.</text>
</comment>
<sequence length="326" mass="33934">MKFTTTIGAAVLAIAAVGTAHADGYPSHPVTMLVPSSVGGPTDALARILADSMAGPLGNTLVVETKGGGASGTIGASMVAKAPADGYTILLYNMSHATTGTFYDNLPYEPRTVFQAIGLIADVPMVIVGRPDLPASNLQELIAYLRSKKDGAAVGHAGPGTASQLCSMLLQQAAGVPITSVAYKGAGPAMVDLMAGHIDLVCDQTTTTLGPVTAKRVKAFAVTSKNRVAKLPDLPTASEAGLPGFEMVVWHGLYAPKGTPEPVVAKLEKSLQTALEDPKLRERLAELGAQPVSRDRATPEALQKHLEAEIDRWAPIIRKSNEAAQR</sequence>
<protein>
    <submittedName>
        <fullName evidence="3">Tripartite tricarboxylate transporter substrate binding protein BugD</fullName>
    </submittedName>
</protein>